<dbReference type="PRINTS" id="PR00175">
    <property type="entry name" value="NAALASMPORT"/>
</dbReference>
<keyword evidence="4" id="KW-1003">Cell membrane</keyword>
<feature type="transmembrane region" description="Helical" evidence="8">
    <location>
        <begin position="94"/>
        <end position="115"/>
    </location>
</feature>
<evidence type="ECO:0000256" key="2">
    <source>
        <dbReference type="ARBA" id="ARBA00009261"/>
    </source>
</evidence>
<evidence type="ECO:0000313" key="9">
    <source>
        <dbReference type="EMBL" id="CED94065.1"/>
    </source>
</evidence>
<comment type="similarity">
    <text evidence="2">Belongs to the alanine or glycine:cation symporter (AGCS) (TC 2.A.25) family.</text>
</comment>
<evidence type="ECO:0000256" key="8">
    <source>
        <dbReference type="SAM" id="Phobius"/>
    </source>
</evidence>
<dbReference type="InterPro" id="IPR001463">
    <property type="entry name" value="Na/Ala_symport"/>
</dbReference>
<name>A0A1V1I1G6_9FIRM</name>
<evidence type="ECO:0000256" key="4">
    <source>
        <dbReference type="ARBA" id="ARBA00022475"/>
    </source>
</evidence>
<dbReference type="AlphaFoldDB" id="A0A1V1I1G6"/>
<accession>A0A1V1I1G6</accession>
<organism evidence="9 10">
    <name type="scientific">Romboutsia ilealis</name>
    <dbReference type="NCBI Taxonomy" id="1115758"/>
    <lineage>
        <taxon>Bacteria</taxon>
        <taxon>Bacillati</taxon>
        <taxon>Bacillota</taxon>
        <taxon>Clostridia</taxon>
        <taxon>Peptostreptococcales</taxon>
        <taxon>Peptostreptococcaceae</taxon>
        <taxon>Romboutsia</taxon>
    </lineage>
</organism>
<dbReference type="GO" id="GO:0005283">
    <property type="term" value="F:amino acid:sodium symporter activity"/>
    <property type="evidence" value="ECO:0007669"/>
    <property type="project" value="InterPro"/>
</dbReference>
<keyword evidence="7 8" id="KW-0472">Membrane</keyword>
<keyword evidence="5 8" id="KW-0812">Transmembrane</keyword>
<feature type="transmembrane region" description="Helical" evidence="8">
    <location>
        <begin position="210"/>
        <end position="229"/>
    </location>
</feature>
<proteinExistence type="inferred from homology"/>
<keyword evidence="6 8" id="KW-1133">Transmembrane helix</keyword>
<dbReference type="GeneID" id="82205491"/>
<gene>
    <name evidence="9" type="ORF">CRIB_1457</name>
</gene>
<keyword evidence="10" id="KW-1185">Reference proteome</keyword>
<dbReference type="PANTHER" id="PTHR30330">
    <property type="entry name" value="AGSS FAMILY TRANSPORTER, SODIUM-ALANINE"/>
    <property type="match status" value="1"/>
</dbReference>
<feature type="transmembrane region" description="Helical" evidence="8">
    <location>
        <begin position="249"/>
        <end position="271"/>
    </location>
</feature>
<feature type="transmembrane region" description="Helical" evidence="8">
    <location>
        <begin position="178"/>
        <end position="198"/>
    </location>
</feature>
<dbReference type="PANTHER" id="PTHR30330:SF7">
    <property type="entry name" value="SODIUM_PROTON-DEPENDENT ALANINE CARRIER PROTEIN YRBD-RELATED"/>
    <property type="match status" value="1"/>
</dbReference>
<evidence type="ECO:0000256" key="3">
    <source>
        <dbReference type="ARBA" id="ARBA00022448"/>
    </source>
</evidence>
<feature type="transmembrane region" description="Helical" evidence="8">
    <location>
        <begin position="350"/>
        <end position="374"/>
    </location>
</feature>
<feature type="transmembrane region" description="Helical" evidence="8">
    <location>
        <begin position="18"/>
        <end position="36"/>
    </location>
</feature>
<feature type="transmembrane region" description="Helical" evidence="8">
    <location>
        <begin position="386"/>
        <end position="408"/>
    </location>
</feature>
<feature type="transmembrane region" description="Helical" evidence="8">
    <location>
        <begin position="57"/>
        <end position="82"/>
    </location>
</feature>
<dbReference type="EMBL" id="LN555523">
    <property type="protein sequence ID" value="CED94065.1"/>
    <property type="molecule type" value="Genomic_DNA"/>
</dbReference>
<comment type="subcellular location">
    <subcellularLocation>
        <location evidence="1">Cell membrane</location>
        <topology evidence="1">Multi-pass membrane protein</topology>
    </subcellularLocation>
</comment>
<keyword evidence="3" id="KW-0813">Transport</keyword>
<dbReference type="GO" id="GO:0005886">
    <property type="term" value="C:plasma membrane"/>
    <property type="evidence" value="ECO:0007669"/>
    <property type="project" value="UniProtKB-SubCell"/>
</dbReference>
<evidence type="ECO:0000256" key="6">
    <source>
        <dbReference type="ARBA" id="ARBA00022989"/>
    </source>
</evidence>
<dbReference type="KEGG" id="ril:CRIB_1457"/>
<feature type="transmembrane region" description="Helical" evidence="8">
    <location>
        <begin position="292"/>
        <end position="315"/>
    </location>
</feature>
<evidence type="ECO:0000313" key="10">
    <source>
        <dbReference type="Proteomes" id="UP000245622"/>
    </source>
</evidence>
<feature type="transmembrane region" description="Helical" evidence="8">
    <location>
        <begin position="136"/>
        <end position="158"/>
    </location>
</feature>
<evidence type="ECO:0000256" key="5">
    <source>
        <dbReference type="ARBA" id="ARBA00022692"/>
    </source>
</evidence>
<sequence length="453" mass="48788">MANFLTQLEHMITKVSEVIWPVFVPFMLVLGAYMAFTSITKIHPKMTKPSKMKFKNMIGPASISLGAMVGTGAIVGVLGAISKLYGAGQHNIEAIVAWAMIGALVMIPVSYCETVNSKIMKQGPREYISKLISPKLGFFYAISIVALVVFGFGGFQFSGIDSVFTIVASQFMGVELSLVQRYMFIVIPVVLIVALVVLSKKDDIFMNAMTYMIGTALAAYLIFATIFIVKTANHIPVYFSGLLKGMMNPVNAGMGIPIGFVLGMQKVLQTVESGLGCLAMSAQQSDSEPREAGTISLIPSIMTLFIAIFITSYIASYGIDAGIINYGAPNDAVYRLSSFFNTASSVTGTFGLAVMALFTVLSAMTTILGSYYYLRKLFKSNAVNKNIVIYMTLIISAGTLAIFGANVVFEAVDLLLFVCSGINLIALSVFAYQANKAIKNGEVKDINEEVKSA</sequence>
<feature type="transmembrane region" description="Helical" evidence="8">
    <location>
        <begin position="414"/>
        <end position="432"/>
    </location>
</feature>
<protein>
    <submittedName>
        <fullName evidence="9">Sodium/alanine symporter</fullName>
    </submittedName>
</protein>
<dbReference type="RefSeq" id="WP_180701615.1">
    <property type="nucleotide sequence ID" value="NZ_CAJUCR010000023.1"/>
</dbReference>
<evidence type="ECO:0000256" key="7">
    <source>
        <dbReference type="ARBA" id="ARBA00023136"/>
    </source>
</evidence>
<dbReference type="Proteomes" id="UP000245622">
    <property type="component" value="Chromosome 1"/>
</dbReference>
<reference evidence="9 10" key="1">
    <citation type="submission" date="2014-04" db="EMBL/GenBank/DDBJ databases">
        <authorList>
            <person name="Hornung B.V."/>
        </authorList>
    </citation>
    <scope>NUCLEOTIDE SEQUENCE [LARGE SCALE GENOMIC DNA]</scope>
    <source>
        <strain evidence="9 10">CRIB</strain>
    </source>
</reference>
<evidence type="ECO:0000256" key="1">
    <source>
        <dbReference type="ARBA" id="ARBA00004651"/>
    </source>
</evidence>